<comment type="similarity">
    <text evidence="1">Belongs to the perilipin family.</text>
</comment>
<evidence type="ECO:0000256" key="2">
    <source>
        <dbReference type="SAM" id="MobiDB-lite"/>
    </source>
</evidence>
<dbReference type="GO" id="GO:0005829">
    <property type="term" value="C:cytosol"/>
    <property type="evidence" value="ECO:0007669"/>
    <property type="project" value="TreeGrafter"/>
</dbReference>
<dbReference type="InterPro" id="IPR004279">
    <property type="entry name" value="Perilipin"/>
</dbReference>
<sequence>MAEQQQTSQQTPVERVANYQPVQNATGVASNLYSQAKESNQYVKRALEAGEGLLAQGSAVFWPYVQPGLQRLEPTANAQLDFLEEKAPQVQEFAAQKYKETSEFAAQKYNENSEFAAQKYNETSARAGEAVGAIQAQAGAAAEAVQARAADAQKAAGEYYNTTAQTVANSTAATRERATEMYDNTTKTIEENVDYYLSPASADDEKELALATEQGRFGKIFQITQKVSNRLYQRAAHNVTEANKYTQSLPESSPTLKHYVEVIERQKATLSETIASTQAFVLSSVQDASSTASAKLDDLRTTAAGQTALDIKNNLTSTVASLRERAAAAASEYKVPESINTSVNALSERLQGFYKEVKAGDDKLGVSERLNVLAEEAKKTWDSLAQSLSAYAPAGAVKDDGVFDA</sequence>
<reference evidence="3 4" key="1">
    <citation type="submission" date="2011-02" db="EMBL/GenBank/DDBJ databases">
        <title>The Genome Sequence of Sphaeroforma arctica JP610.</title>
        <authorList>
            <consortium name="The Broad Institute Genome Sequencing Platform"/>
            <person name="Russ C."/>
            <person name="Cuomo C."/>
            <person name="Young S.K."/>
            <person name="Zeng Q."/>
            <person name="Gargeya S."/>
            <person name="Alvarado L."/>
            <person name="Berlin A."/>
            <person name="Chapman S.B."/>
            <person name="Chen Z."/>
            <person name="Freedman E."/>
            <person name="Gellesch M."/>
            <person name="Goldberg J."/>
            <person name="Griggs A."/>
            <person name="Gujja S."/>
            <person name="Heilman E."/>
            <person name="Heiman D."/>
            <person name="Howarth C."/>
            <person name="Mehta T."/>
            <person name="Neiman D."/>
            <person name="Pearson M."/>
            <person name="Roberts A."/>
            <person name="Saif S."/>
            <person name="Shea T."/>
            <person name="Shenoy N."/>
            <person name="Sisk P."/>
            <person name="Stolte C."/>
            <person name="Sykes S."/>
            <person name="White J."/>
            <person name="Yandava C."/>
            <person name="Burger G."/>
            <person name="Gray M.W."/>
            <person name="Holland P.W.H."/>
            <person name="King N."/>
            <person name="Lang F.B.F."/>
            <person name="Roger A.J."/>
            <person name="Ruiz-Trillo I."/>
            <person name="Haas B."/>
            <person name="Nusbaum C."/>
            <person name="Birren B."/>
        </authorList>
    </citation>
    <scope>NUCLEOTIDE SEQUENCE [LARGE SCALE GENOMIC DNA]</scope>
    <source>
        <strain evidence="3 4">JP610</strain>
    </source>
</reference>
<dbReference type="Proteomes" id="UP000054560">
    <property type="component" value="Unassembled WGS sequence"/>
</dbReference>
<organism evidence="3 4">
    <name type="scientific">Sphaeroforma arctica JP610</name>
    <dbReference type="NCBI Taxonomy" id="667725"/>
    <lineage>
        <taxon>Eukaryota</taxon>
        <taxon>Ichthyosporea</taxon>
        <taxon>Ichthyophonida</taxon>
        <taxon>Sphaeroforma</taxon>
    </lineage>
</organism>
<dbReference type="PANTHER" id="PTHR14024:SF49">
    <property type="entry name" value="LIPID STORAGE DROPLETS SURFACE-BINDING PROTEIN 1"/>
    <property type="match status" value="1"/>
</dbReference>
<dbReference type="PANTHER" id="PTHR14024">
    <property type="entry name" value="PERILIPIN"/>
    <property type="match status" value="1"/>
</dbReference>
<evidence type="ECO:0000313" key="3">
    <source>
        <dbReference type="EMBL" id="KNC85689.1"/>
    </source>
</evidence>
<dbReference type="GO" id="GO:0005811">
    <property type="term" value="C:lipid droplet"/>
    <property type="evidence" value="ECO:0007669"/>
    <property type="project" value="TreeGrafter"/>
</dbReference>
<dbReference type="GeneID" id="25902642"/>
<dbReference type="GO" id="GO:0010890">
    <property type="term" value="P:positive regulation of triglyceride storage"/>
    <property type="evidence" value="ECO:0007669"/>
    <property type="project" value="TreeGrafter"/>
</dbReference>
<evidence type="ECO:0000313" key="4">
    <source>
        <dbReference type="Proteomes" id="UP000054560"/>
    </source>
</evidence>
<evidence type="ECO:0000256" key="1">
    <source>
        <dbReference type="ARBA" id="ARBA00006311"/>
    </source>
</evidence>
<accession>A0A0L0G9W0</accession>
<proteinExistence type="inferred from homology"/>
<dbReference type="Gene3D" id="1.20.120.20">
    <property type="entry name" value="Apolipoprotein"/>
    <property type="match status" value="1"/>
</dbReference>
<name>A0A0L0G9W0_9EUKA</name>
<gene>
    <name evidence="3" type="ORF">SARC_02138</name>
</gene>
<dbReference type="RefSeq" id="XP_014159591.1">
    <property type="nucleotide sequence ID" value="XM_014304116.1"/>
</dbReference>
<dbReference type="Pfam" id="PF03036">
    <property type="entry name" value="Perilipin"/>
    <property type="match status" value="1"/>
</dbReference>
<feature type="region of interest" description="Disordered" evidence="2">
    <location>
        <begin position="1"/>
        <end position="20"/>
    </location>
</feature>
<dbReference type="EMBL" id="KQ241689">
    <property type="protein sequence ID" value="KNC85689.1"/>
    <property type="molecule type" value="Genomic_DNA"/>
</dbReference>
<dbReference type="GO" id="GO:0019915">
    <property type="term" value="P:lipid storage"/>
    <property type="evidence" value="ECO:0007669"/>
    <property type="project" value="TreeGrafter"/>
</dbReference>
<dbReference type="AlphaFoldDB" id="A0A0L0G9W0"/>
<feature type="compositionally biased region" description="Polar residues" evidence="2">
    <location>
        <begin position="1"/>
        <end position="12"/>
    </location>
</feature>
<protein>
    <submittedName>
        <fullName evidence="3">Uncharacterized protein</fullName>
    </submittedName>
</protein>
<keyword evidence="4" id="KW-1185">Reference proteome</keyword>